<evidence type="ECO:0000313" key="1">
    <source>
        <dbReference type="EMBL" id="EPX55192.1"/>
    </source>
</evidence>
<name>S9NYV5_CYSF2</name>
<proteinExistence type="predicted"/>
<comment type="caution">
    <text evidence="1">The sequence shown here is derived from an EMBL/GenBank/DDBJ whole genome shotgun (WGS) entry which is preliminary data.</text>
</comment>
<dbReference type="Proteomes" id="UP000011682">
    <property type="component" value="Unassembled WGS sequence"/>
</dbReference>
<keyword evidence="2" id="KW-1185">Reference proteome</keyword>
<accession>S9NYV5</accession>
<evidence type="ECO:0000313" key="2">
    <source>
        <dbReference type="Proteomes" id="UP000011682"/>
    </source>
</evidence>
<sequence length="1641" mass="183149">MISAIRLPPAPSYSNVRSFVCEQMLNSESEKTAEALVTQRVKQMTGRVARSGFLFSDYVLIERILRHIVHIRVASIEDRPPPITPIFRIEAPVAPDLPVEWDVQEELTGDPKILIFEEVKSGDLKKKDRLALWTRIRKTAVALGTEQKLIPRLKVNSDNLPSNPNRWRALGSNAMTAQGTRPIKKVNSASKFAEEALYTLTHAKGEAPLSIEQARKILKLFVFDETIGAAKLIEDIEDQIRKLAVGLGIEELRAMLLGFVSEFGASSTPARHEFRPEELGAKIGIMEKLIKVDPSSATAWRQLRGGNSRIAAGKTAVVPFSPGALAYQDWRTVQPSVSQEFIDRPSLVAITGRGGLGKTVILKKLAEEAEEKNRLVVRLEGNDLRAYSPNELVQALELGAFVGANEGRPLEVYIDAFENAADESARLKEFIAALSSVSKGSHVRVLLSIRATEWTQIMGSQERVPSWRRVQLLDWSNEIVSALAITSRRKAEPSLLALLRTPLVLDLFLRTFSAESSVPENLQTRHALLRAYWERRVLPSDNVSAPARRHLLLRYAEEEASGVFIHESQDEAAQQLASEGVLIGEGGAFAFRHALLRDFTIVMWLAVSEGGATGIINRLAKIKNGVARWQSARALIDASNSERGSLFGSLPTYWELVRKMVQSPGMIEVASDALCELEDPSNLDLTTLVEGVNESVAATFIVRLLISAKSSANIRWLVPLASLPEDADWAQRTDWIHSEFLRHAADLLEFVWKEANHEDCSRFAGSAKAVAIRLREWSSATKFRDLMKNFEGHLMIIVAQHAPSVSTLNWLRDRSDGNSRYWFTRWKALEALLFLVSGAQAIGLTLRESDVLAVYLFGSGLKLVDGVVSSDASIGSWPNQDYERTNIALLGEGIDKHSLGLLDALPNTFLPIVFGMLVGLAQEENERSREALRNIRTGLESLFPSETSFVDNSEAGTLERTLQARAGTPLRQEDVLDRLVDDVDGYDINDHADERGRLIHALEIRLTDSANTGDDFIAKKYWPACKCSRSATAWLLLLEAEAKNGFPHPEIVDELLAKKPLYHIQQATSCLHVAIKARWTGMSSDTQKCVINRIAERRRSPVLGLYDVAPLLVAIPVRDQPEELKDYIRLYELRGVDPAPNEKQENIKVFHEGAKTSQHESEPKNPWEKFFALSRISINSDEFIIAAATRSLKDAIGVEFPSMQMLEKDATPLVAIEMFLETLRRRVAAGRQEVSEALLRDELVGIACWAFDVARSCSVARLNADREIVSVRQAPQDKHLSPWRNAIGVIDETLKHPSLIGNRELTARLMEEVRRVSHDVSPKVAACIFLTVGPNHWRQGGFAEITLLNELLLSSIESPGGLDLGLANVAWVLPEDKFQRLAETILARGRAAEYTRVAKTLGQQMGARAMLRVSGERSCIMVLILQWLRARPVSGLFEQESIYKLWVQSVALGAQSLIFSRSWENEIVVDYVLLVESCWNALRTVPVESVQMFVNSVFLPVFNIPREQGRPQTEVRALWQRLLPMASSVALEGKEDDVFSLVFPLRGHQVVEQLGVESLRPLIDGLDQRAVRLGERLRSAPLNNGHYWLDVYGYAIKFLQTVVTATGGDQLREYVHEVLQRWSRLGIEEAVLAARKIRDYS</sequence>
<protein>
    <submittedName>
        <fullName evidence="1">Uncharacterized protein</fullName>
    </submittedName>
</protein>
<dbReference type="EMBL" id="ANAH02000073">
    <property type="protein sequence ID" value="EPX55192.1"/>
    <property type="molecule type" value="Genomic_DNA"/>
</dbReference>
<organism evidence="1 2">
    <name type="scientific">Cystobacter fuscus (strain ATCC 25194 / DSM 2262 / NBRC 100088 / M29)</name>
    <dbReference type="NCBI Taxonomy" id="1242864"/>
    <lineage>
        <taxon>Bacteria</taxon>
        <taxon>Pseudomonadati</taxon>
        <taxon>Myxococcota</taxon>
        <taxon>Myxococcia</taxon>
        <taxon>Myxococcales</taxon>
        <taxon>Cystobacterineae</taxon>
        <taxon>Archangiaceae</taxon>
        <taxon>Cystobacter</taxon>
    </lineage>
</organism>
<reference evidence="1" key="1">
    <citation type="submission" date="2013-05" db="EMBL/GenBank/DDBJ databases">
        <title>Genome assembly of Cystobacter fuscus DSM 2262.</title>
        <authorList>
            <person name="Sharma G."/>
            <person name="Khatri I."/>
            <person name="Kaur C."/>
            <person name="Mayilraj S."/>
            <person name="Subramanian S."/>
        </authorList>
    </citation>
    <scope>NUCLEOTIDE SEQUENCE [LARGE SCALE GENOMIC DNA]</scope>
    <source>
        <strain evidence="1">DSM 2262</strain>
    </source>
</reference>
<dbReference type="InterPro" id="IPR027417">
    <property type="entry name" value="P-loop_NTPase"/>
</dbReference>
<dbReference type="SUPFAM" id="SSF52540">
    <property type="entry name" value="P-loop containing nucleoside triphosphate hydrolases"/>
    <property type="match status" value="1"/>
</dbReference>
<gene>
    <name evidence="1" type="ORF">D187_009399</name>
</gene>